<dbReference type="EMBL" id="CM023476">
    <property type="protein sequence ID" value="KAH7940677.1"/>
    <property type="molecule type" value="Genomic_DNA"/>
</dbReference>
<evidence type="ECO:0000313" key="2">
    <source>
        <dbReference type="Proteomes" id="UP000821865"/>
    </source>
</evidence>
<gene>
    <name evidence="1" type="ORF">HPB49_003542</name>
</gene>
<sequence length="460" mass="50776">MTSHTNEITLEHRNANSTRPGTRPVSEVDAKVDGAGSASLTETPLMTTSLEDNMEHEDDDTSDWSPVNYRRYTTRRLKGELRSERRELTLTPGTSGEAHRIPVEIVDATQPAEVTSKGVVKIRPEHTEEYIANHNRCESANILGFRIMGKTQMLLVTFDTPHPPRRLSLDYEIVPVYEHRPRALACFRCHGLGHMAKFCPSPAVCRHCGRTHKEDSQCEETPFCVACQAAGHISLAPNCPTRACEAASSPPPKKSPATETERGEQELPLVNSTGTPLKTWSQVMTSNRVKSNGKGEDKTERFEQVQAVSAGAWSKFQQQVENLIQQKLDAMQKQITSWIQASQGQHAQAAINPPQLGKATKSLAPAPPKKPSLIPPEHTLQSKATSLPNTETQCASQNSPASLERKSPVTVDRAMDTIMQLLEKLNSRMEAIEQPSNNRNRLSCSTKRSTSGSLPSIRLL</sequence>
<protein>
    <submittedName>
        <fullName evidence="1">Uncharacterized protein</fullName>
    </submittedName>
</protein>
<keyword evidence="2" id="KW-1185">Reference proteome</keyword>
<name>A0ACB8CDD0_DERSI</name>
<accession>A0ACB8CDD0</accession>
<organism evidence="1 2">
    <name type="scientific">Dermacentor silvarum</name>
    <name type="common">Tick</name>
    <dbReference type="NCBI Taxonomy" id="543639"/>
    <lineage>
        <taxon>Eukaryota</taxon>
        <taxon>Metazoa</taxon>
        <taxon>Ecdysozoa</taxon>
        <taxon>Arthropoda</taxon>
        <taxon>Chelicerata</taxon>
        <taxon>Arachnida</taxon>
        <taxon>Acari</taxon>
        <taxon>Parasitiformes</taxon>
        <taxon>Ixodida</taxon>
        <taxon>Ixodoidea</taxon>
        <taxon>Ixodidae</taxon>
        <taxon>Rhipicephalinae</taxon>
        <taxon>Dermacentor</taxon>
    </lineage>
</organism>
<dbReference type="Proteomes" id="UP000821865">
    <property type="component" value="Chromosome 7"/>
</dbReference>
<proteinExistence type="predicted"/>
<evidence type="ECO:0000313" key="1">
    <source>
        <dbReference type="EMBL" id="KAH7940677.1"/>
    </source>
</evidence>
<reference evidence="1" key="1">
    <citation type="submission" date="2020-05" db="EMBL/GenBank/DDBJ databases">
        <title>Large-scale comparative analyses of tick genomes elucidate their genetic diversity and vector capacities.</title>
        <authorList>
            <person name="Jia N."/>
            <person name="Wang J."/>
            <person name="Shi W."/>
            <person name="Du L."/>
            <person name="Sun Y."/>
            <person name="Zhan W."/>
            <person name="Jiang J."/>
            <person name="Wang Q."/>
            <person name="Zhang B."/>
            <person name="Ji P."/>
            <person name="Sakyi L.B."/>
            <person name="Cui X."/>
            <person name="Yuan T."/>
            <person name="Jiang B."/>
            <person name="Yang W."/>
            <person name="Lam T.T.-Y."/>
            <person name="Chang Q."/>
            <person name="Ding S."/>
            <person name="Wang X."/>
            <person name="Zhu J."/>
            <person name="Ruan X."/>
            <person name="Zhao L."/>
            <person name="Wei J."/>
            <person name="Que T."/>
            <person name="Du C."/>
            <person name="Cheng J."/>
            <person name="Dai P."/>
            <person name="Han X."/>
            <person name="Huang E."/>
            <person name="Gao Y."/>
            <person name="Liu J."/>
            <person name="Shao H."/>
            <person name="Ye R."/>
            <person name="Li L."/>
            <person name="Wei W."/>
            <person name="Wang X."/>
            <person name="Wang C."/>
            <person name="Yang T."/>
            <person name="Huo Q."/>
            <person name="Li W."/>
            <person name="Guo W."/>
            <person name="Chen H."/>
            <person name="Zhou L."/>
            <person name="Ni X."/>
            <person name="Tian J."/>
            <person name="Zhou Y."/>
            <person name="Sheng Y."/>
            <person name="Liu T."/>
            <person name="Pan Y."/>
            <person name="Xia L."/>
            <person name="Li J."/>
            <person name="Zhao F."/>
            <person name="Cao W."/>
        </authorList>
    </citation>
    <scope>NUCLEOTIDE SEQUENCE</scope>
    <source>
        <strain evidence="1">Dsil-2018</strain>
    </source>
</reference>
<comment type="caution">
    <text evidence="1">The sequence shown here is derived from an EMBL/GenBank/DDBJ whole genome shotgun (WGS) entry which is preliminary data.</text>
</comment>